<feature type="signal peptide" evidence="1">
    <location>
        <begin position="1"/>
        <end position="28"/>
    </location>
</feature>
<name>A0A0S4J3A0_BODSA</name>
<gene>
    <name evidence="2" type="ORF">BSAL_90770</name>
</gene>
<evidence type="ECO:0008006" key="4">
    <source>
        <dbReference type="Google" id="ProtNLM"/>
    </source>
</evidence>
<feature type="chain" id="PRO_5006621835" description="Membrane-associated protein" evidence="1">
    <location>
        <begin position="29"/>
        <end position="514"/>
    </location>
</feature>
<keyword evidence="3" id="KW-1185">Reference proteome</keyword>
<organism evidence="2 3">
    <name type="scientific">Bodo saltans</name>
    <name type="common">Flagellated protozoan</name>
    <dbReference type="NCBI Taxonomy" id="75058"/>
    <lineage>
        <taxon>Eukaryota</taxon>
        <taxon>Discoba</taxon>
        <taxon>Euglenozoa</taxon>
        <taxon>Kinetoplastea</taxon>
        <taxon>Metakinetoplastina</taxon>
        <taxon>Eubodonida</taxon>
        <taxon>Bodonidae</taxon>
        <taxon>Bodo</taxon>
    </lineage>
</organism>
<dbReference type="EMBL" id="CYKH01001196">
    <property type="protein sequence ID" value="CUG85801.1"/>
    <property type="molecule type" value="Genomic_DNA"/>
</dbReference>
<dbReference type="Proteomes" id="UP000051952">
    <property type="component" value="Unassembled WGS sequence"/>
</dbReference>
<dbReference type="VEuPathDB" id="TriTrypDB:BSAL_90770"/>
<protein>
    <recommendedName>
        <fullName evidence="4">Membrane-associated protein</fullName>
    </recommendedName>
</protein>
<evidence type="ECO:0000313" key="3">
    <source>
        <dbReference type="Proteomes" id="UP000051952"/>
    </source>
</evidence>
<dbReference type="AlphaFoldDB" id="A0A0S4J3A0"/>
<reference evidence="3" key="1">
    <citation type="submission" date="2015-09" db="EMBL/GenBank/DDBJ databases">
        <authorList>
            <consortium name="Pathogen Informatics"/>
        </authorList>
    </citation>
    <scope>NUCLEOTIDE SEQUENCE [LARGE SCALE GENOMIC DNA]</scope>
    <source>
        <strain evidence="3">Lake Konstanz</strain>
    </source>
</reference>
<proteinExistence type="predicted"/>
<accession>A0A0S4J3A0</accession>
<keyword evidence="1" id="KW-0732">Signal</keyword>
<sequence length="514" mass="56147">MLQRSSAASTWEIVVSVVFFFCTTIITAESVSCANDDIQLQSNRVYRLVNCQKTLTLHANITLNEYVISNVTIIVEGSNTSALPTLKTCSLSWESIRILIVGVRIATTTCTTLIPSSNSLSQLHQFVIEIKDSVIQLHPSSNCVWLLQCLSAKNITNVSISLVNSSLDLRNVALVDLSPSFASEVRNISIHLSDVILLVVYDPNMVTGRTGFVQVKNVVTYSAVSMTIRNATISVVMNTTDIYQPLPVWWSLLHLEVVNTGENCALSMLNTTFNFTQLQQDRSLVINNTVVSLSGLFLLLDFVSSTSTMTQFNFDARSCRIVGRTNAIVQLMYASGSGTVQPNMSPLLSFHSRIDSVKAEIHNVGALPQQNCERRASLLAFEKCAIAGSNISVTNSQLAVTMDLGDGARAHTGDYTLLYYAVWLLRTQLVYIHNSVVQGSNISISYSSVDFRNSDGVMLTVSPFSLGVAQGFACLFFVELASFTVVVLNGSNIVVQQSTVNASVRLEFRAVVSV</sequence>
<evidence type="ECO:0000256" key="1">
    <source>
        <dbReference type="SAM" id="SignalP"/>
    </source>
</evidence>
<evidence type="ECO:0000313" key="2">
    <source>
        <dbReference type="EMBL" id="CUG85801.1"/>
    </source>
</evidence>